<proteinExistence type="predicted"/>
<dbReference type="Pfam" id="PF21948">
    <property type="entry name" value="LplA-B_cat"/>
    <property type="match status" value="1"/>
</dbReference>
<keyword evidence="3" id="KW-1185">Reference proteome</keyword>
<gene>
    <name evidence="2" type="primary">lplA</name>
    <name evidence="2" type="ORF">Poly51_16180</name>
</gene>
<dbReference type="CDD" id="cd16443">
    <property type="entry name" value="LplA"/>
    <property type="match status" value="1"/>
</dbReference>
<name>A0A5C6FBR1_9BACT</name>
<feature type="domain" description="BPL/LPL catalytic" evidence="1">
    <location>
        <begin position="46"/>
        <end position="233"/>
    </location>
</feature>
<dbReference type="Gene3D" id="3.30.930.10">
    <property type="entry name" value="Bira Bifunctional Protein, Domain 2"/>
    <property type="match status" value="1"/>
</dbReference>
<organism evidence="2 3">
    <name type="scientific">Rubripirellula tenax</name>
    <dbReference type="NCBI Taxonomy" id="2528015"/>
    <lineage>
        <taxon>Bacteria</taxon>
        <taxon>Pseudomonadati</taxon>
        <taxon>Planctomycetota</taxon>
        <taxon>Planctomycetia</taxon>
        <taxon>Pirellulales</taxon>
        <taxon>Pirellulaceae</taxon>
        <taxon>Rubripirellula</taxon>
    </lineage>
</organism>
<dbReference type="InterPro" id="IPR045864">
    <property type="entry name" value="aa-tRNA-synth_II/BPL/LPL"/>
</dbReference>
<dbReference type="InterPro" id="IPR053264">
    <property type="entry name" value="Lipoate-ligase_2_inactive"/>
</dbReference>
<dbReference type="EC" id="6.3.1.20" evidence="2"/>
<sequence>MHQVTELNRPGIAVTAADQLATDETMLLIADRANSEDAHGKDERVDVDTEFIRVWQFDSPTVILGRSSRIADEVDQDFCRASGIPVLRRCSGGASVVGGPGCLMYSVVLSFDEKPELQKIDAAHKHVMAHILRSVMAQLPDAAMQGICDLTWNNRKCSGNSLRVARRHLLYHGTILHDFDLELLARCLTHAPRQPEYRDGRDHDEFVTNIPIDPNRFESDLMTQFQVTKTINAAAWIDQIDQLRRDRYDSAAWHVRH</sequence>
<dbReference type="GO" id="GO:0016979">
    <property type="term" value="F:lipoate-protein ligase activity"/>
    <property type="evidence" value="ECO:0007669"/>
    <property type="project" value="UniProtKB-EC"/>
</dbReference>
<evidence type="ECO:0000259" key="1">
    <source>
        <dbReference type="PROSITE" id="PS51733"/>
    </source>
</evidence>
<dbReference type="RefSeq" id="WP_146456018.1">
    <property type="nucleotide sequence ID" value="NZ_SJPW01000002.1"/>
</dbReference>
<dbReference type="PANTHER" id="PTHR43506:SF1">
    <property type="entry name" value="BPL_LPL CATALYTIC DOMAIN-CONTAINING PROTEIN"/>
    <property type="match status" value="1"/>
</dbReference>
<dbReference type="Proteomes" id="UP000318288">
    <property type="component" value="Unassembled WGS sequence"/>
</dbReference>
<dbReference type="EMBL" id="SJPW01000002">
    <property type="protein sequence ID" value="TWU58838.1"/>
    <property type="molecule type" value="Genomic_DNA"/>
</dbReference>
<dbReference type="UniPathway" id="UPA00537">
    <property type="reaction ID" value="UER00595"/>
</dbReference>
<dbReference type="OrthoDB" id="9788148at2"/>
<dbReference type="PROSITE" id="PS51733">
    <property type="entry name" value="BPL_LPL_CATALYTIC"/>
    <property type="match status" value="1"/>
</dbReference>
<evidence type="ECO:0000313" key="2">
    <source>
        <dbReference type="EMBL" id="TWU58838.1"/>
    </source>
</evidence>
<dbReference type="SUPFAM" id="SSF55681">
    <property type="entry name" value="Class II aaRS and biotin synthetases"/>
    <property type="match status" value="1"/>
</dbReference>
<reference evidence="2 3" key="1">
    <citation type="submission" date="2019-02" db="EMBL/GenBank/DDBJ databases">
        <title>Deep-cultivation of Planctomycetes and their phenomic and genomic characterization uncovers novel biology.</title>
        <authorList>
            <person name="Wiegand S."/>
            <person name="Jogler M."/>
            <person name="Boedeker C."/>
            <person name="Pinto D."/>
            <person name="Vollmers J."/>
            <person name="Rivas-Marin E."/>
            <person name="Kohn T."/>
            <person name="Peeters S.H."/>
            <person name="Heuer A."/>
            <person name="Rast P."/>
            <person name="Oberbeckmann S."/>
            <person name="Bunk B."/>
            <person name="Jeske O."/>
            <person name="Meyerdierks A."/>
            <person name="Storesund J.E."/>
            <person name="Kallscheuer N."/>
            <person name="Luecker S."/>
            <person name="Lage O.M."/>
            <person name="Pohl T."/>
            <person name="Merkel B.J."/>
            <person name="Hornburger P."/>
            <person name="Mueller R.-W."/>
            <person name="Bruemmer F."/>
            <person name="Labrenz M."/>
            <person name="Spormann A.M."/>
            <person name="Op Den Camp H."/>
            <person name="Overmann J."/>
            <person name="Amann R."/>
            <person name="Jetten M.S.M."/>
            <person name="Mascher T."/>
            <person name="Medema M.H."/>
            <person name="Devos D.P."/>
            <person name="Kaster A.-K."/>
            <person name="Ovreas L."/>
            <person name="Rohde M."/>
            <person name="Galperin M.Y."/>
            <person name="Jogler C."/>
        </authorList>
    </citation>
    <scope>NUCLEOTIDE SEQUENCE [LARGE SCALE GENOMIC DNA]</scope>
    <source>
        <strain evidence="2 3">Poly51</strain>
    </source>
</reference>
<keyword evidence="2" id="KW-0436">Ligase</keyword>
<dbReference type="AlphaFoldDB" id="A0A5C6FBR1"/>
<accession>A0A5C6FBR1</accession>
<evidence type="ECO:0000313" key="3">
    <source>
        <dbReference type="Proteomes" id="UP000318288"/>
    </source>
</evidence>
<protein>
    <submittedName>
        <fullName evidence="2">Putative lipoate-protein ligase A</fullName>
        <ecNumber evidence="2">6.3.1.20</ecNumber>
    </submittedName>
</protein>
<dbReference type="PANTHER" id="PTHR43506">
    <property type="entry name" value="BIOTIN/LIPOATE A/B PROTEIN LIGASE FAMILY"/>
    <property type="match status" value="1"/>
</dbReference>
<dbReference type="InterPro" id="IPR004143">
    <property type="entry name" value="BPL_LPL_catalytic"/>
</dbReference>
<comment type="caution">
    <text evidence="2">The sequence shown here is derived from an EMBL/GenBank/DDBJ whole genome shotgun (WGS) entry which is preliminary data.</text>
</comment>